<dbReference type="Proteomes" id="UP001519305">
    <property type="component" value="Unassembled WGS sequence"/>
</dbReference>
<organism evidence="1 2">
    <name type="scientific">Corynebacterium freneyi</name>
    <dbReference type="NCBI Taxonomy" id="134034"/>
    <lineage>
        <taxon>Bacteria</taxon>
        <taxon>Bacillati</taxon>
        <taxon>Actinomycetota</taxon>
        <taxon>Actinomycetes</taxon>
        <taxon>Mycobacteriales</taxon>
        <taxon>Corynebacteriaceae</taxon>
        <taxon>Corynebacterium</taxon>
    </lineage>
</organism>
<evidence type="ECO:0000313" key="2">
    <source>
        <dbReference type="Proteomes" id="UP001519305"/>
    </source>
</evidence>
<protein>
    <submittedName>
        <fullName evidence="1">Uncharacterized protein</fullName>
    </submittedName>
</protein>
<proteinExistence type="predicted"/>
<gene>
    <name evidence="1" type="ORF">JOF33_001746</name>
</gene>
<reference evidence="1 2" key="1">
    <citation type="submission" date="2021-03" db="EMBL/GenBank/DDBJ databases">
        <title>Sequencing the genomes of 1000 actinobacteria strains.</title>
        <authorList>
            <person name="Klenk H.-P."/>
        </authorList>
    </citation>
    <scope>NUCLEOTIDE SEQUENCE [LARGE SCALE GENOMIC DNA]</scope>
    <source>
        <strain evidence="1 2">DSM 44506</strain>
    </source>
</reference>
<dbReference type="EMBL" id="JAGINY010000001">
    <property type="protein sequence ID" value="MBP2333047.1"/>
    <property type="molecule type" value="Genomic_DNA"/>
</dbReference>
<keyword evidence="2" id="KW-1185">Reference proteome</keyword>
<comment type="caution">
    <text evidence="1">The sequence shown here is derived from an EMBL/GenBank/DDBJ whole genome shotgun (WGS) entry which is preliminary data.</text>
</comment>
<sequence length="119" mass="13174">MTRLREHLESGWVLTLPGEGFVIDEMTGNRRPGPESSHDVSVSIQQPAFTGMEELGVSGIRDERVAVILPAMEIPDTATLTSPAGEVWNARGDGILRRGPRRTPRYTALPVRRAKEKNR</sequence>
<accession>A0ABS4U8R0</accession>
<evidence type="ECO:0000313" key="1">
    <source>
        <dbReference type="EMBL" id="MBP2333047.1"/>
    </source>
</evidence>
<name>A0ABS4U8R0_9CORY</name>
<dbReference type="RefSeq" id="WP_209653593.1">
    <property type="nucleotide sequence ID" value="NZ_CP047357.1"/>
</dbReference>